<evidence type="ECO:0000256" key="10">
    <source>
        <dbReference type="SAM" id="MobiDB-lite"/>
    </source>
</evidence>
<dbReference type="InterPro" id="IPR003148">
    <property type="entry name" value="RCK_N"/>
</dbReference>
<dbReference type="InterPro" id="IPR038770">
    <property type="entry name" value="Na+/solute_symporter_sf"/>
</dbReference>
<dbReference type="EMBL" id="JBDIMF010000001">
    <property type="protein sequence ID" value="MEN2784950.1"/>
    <property type="molecule type" value="Genomic_DNA"/>
</dbReference>
<gene>
    <name evidence="13" type="ORF">ABC969_00770</name>
</gene>
<evidence type="ECO:0000256" key="1">
    <source>
        <dbReference type="ARBA" id="ARBA00004141"/>
    </source>
</evidence>
<evidence type="ECO:0000259" key="12">
    <source>
        <dbReference type="PROSITE" id="PS51201"/>
    </source>
</evidence>
<evidence type="ECO:0000256" key="2">
    <source>
        <dbReference type="ARBA" id="ARBA00022448"/>
    </source>
</evidence>
<organism evidence="13 14">
    <name type="scientific">Sphingomonas qilianensis</name>
    <dbReference type="NCBI Taxonomy" id="1736690"/>
    <lineage>
        <taxon>Bacteria</taxon>
        <taxon>Pseudomonadati</taxon>
        <taxon>Pseudomonadota</taxon>
        <taxon>Alphaproteobacteria</taxon>
        <taxon>Sphingomonadales</taxon>
        <taxon>Sphingomonadaceae</taxon>
        <taxon>Sphingomonas</taxon>
    </lineage>
</organism>
<keyword evidence="3" id="KW-0050">Antiport</keyword>
<evidence type="ECO:0000313" key="13">
    <source>
        <dbReference type="EMBL" id="MEN2784950.1"/>
    </source>
</evidence>
<evidence type="ECO:0000256" key="5">
    <source>
        <dbReference type="ARBA" id="ARBA00022692"/>
    </source>
</evidence>
<feature type="transmembrane region" description="Helical" evidence="11">
    <location>
        <begin position="169"/>
        <end position="189"/>
    </location>
</feature>
<dbReference type="RefSeq" id="WP_345862329.1">
    <property type="nucleotide sequence ID" value="NZ_JBDIMF010000001.1"/>
</dbReference>
<evidence type="ECO:0000256" key="8">
    <source>
        <dbReference type="ARBA" id="ARBA00023065"/>
    </source>
</evidence>
<feature type="transmembrane region" description="Helical" evidence="11">
    <location>
        <begin position="284"/>
        <end position="306"/>
    </location>
</feature>
<keyword evidence="9 11" id="KW-0472">Membrane</keyword>
<dbReference type="SUPFAM" id="SSF51735">
    <property type="entry name" value="NAD(P)-binding Rossmann-fold domains"/>
    <property type="match status" value="1"/>
</dbReference>
<evidence type="ECO:0000256" key="3">
    <source>
        <dbReference type="ARBA" id="ARBA00022449"/>
    </source>
</evidence>
<dbReference type="InterPro" id="IPR006153">
    <property type="entry name" value="Cation/H_exchanger_TM"/>
</dbReference>
<accession>A0ABU9XMA1</accession>
<dbReference type="Pfam" id="PF00999">
    <property type="entry name" value="Na_H_Exchanger"/>
    <property type="match status" value="1"/>
</dbReference>
<keyword evidence="5 11" id="KW-0812">Transmembrane</keyword>
<feature type="transmembrane region" description="Helical" evidence="11">
    <location>
        <begin position="101"/>
        <end position="124"/>
    </location>
</feature>
<feature type="transmembrane region" description="Helical" evidence="11">
    <location>
        <begin position="244"/>
        <end position="272"/>
    </location>
</feature>
<feature type="transmembrane region" description="Helical" evidence="11">
    <location>
        <begin position="35"/>
        <end position="54"/>
    </location>
</feature>
<proteinExistence type="predicted"/>
<dbReference type="Proteomes" id="UP001404104">
    <property type="component" value="Unassembled WGS sequence"/>
</dbReference>
<feature type="transmembrane region" description="Helical" evidence="11">
    <location>
        <begin position="6"/>
        <end position="28"/>
    </location>
</feature>
<reference evidence="13 14" key="1">
    <citation type="submission" date="2024-05" db="EMBL/GenBank/DDBJ databases">
        <authorList>
            <person name="Liu Q."/>
            <person name="Xin Y.-H."/>
        </authorList>
    </citation>
    <scope>NUCLEOTIDE SEQUENCE [LARGE SCALE GENOMIC DNA]</scope>
    <source>
        <strain evidence="13 14">CGMCC 1.15349</strain>
    </source>
</reference>
<name>A0ABU9XMA1_9SPHN</name>
<feature type="transmembrane region" description="Helical" evidence="11">
    <location>
        <begin position="313"/>
        <end position="335"/>
    </location>
</feature>
<comment type="caution">
    <text evidence="13">The sequence shown here is derived from an EMBL/GenBank/DDBJ whole genome shotgun (WGS) entry which is preliminary data.</text>
</comment>
<evidence type="ECO:0000256" key="6">
    <source>
        <dbReference type="ARBA" id="ARBA00022958"/>
    </source>
</evidence>
<dbReference type="Gene3D" id="3.40.50.720">
    <property type="entry name" value="NAD(P)-binding Rossmann-like Domain"/>
    <property type="match status" value="1"/>
</dbReference>
<feature type="domain" description="RCK N-terminal" evidence="12">
    <location>
        <begin position="422"/>
        <end position="539"/>
    </location>
</feature>
<keyword evidence="4" id="KW-0633">Potassium transport</keyword>
<evidence type="ECO:0000256" key="9">
    <source>
        <dbReference type="ARBA" id="ARBA00023136"/>
    </source>
</evidence>
<keyword evidence="14" id="KW-1185">Reference proteome</keyword>
<keyword evidence="6" id="KW-0630">Potassium</keyword>
<feature type="transmembrane region" description="Helical" evidence="11">
    <location>
        <begin position="201"/>
        <end position="223"/>
    </location>
</feature>
<feature type="region of interest" description="Disordered" evidence="10">
    <location>
        <begin position="585"/>
        <end position="608"/>
    </location>
</feature>
<dbReference type="PANTHER" id="PTHR46157">
    <property type="entry name" value="K(+) EFFLUX ANTIPORTER 3, CHLOROPLASTIC"/>
    <property type="match status" value="1"/>
</dbReference>
<dbReference type="Gene3D" id="1.20.1530.20">
    <property type="match status" value="1"/>
</dbReference>
<comment type="subcellular location">
    <subcellularLocation>
        <location evidence="1">Membrane</location>
        <topology evidence="1">Multi-pass membrane protein</topology>
    </subcellularLocation>
</comment>
<evidence type="ECO:0000256" key="4">
    <source>
        <dbReference type="ARBA" id="ARBA00022538"/>
    </source>
</evidence>
<dbReference type="Pfam" id="PF02254">
    <property type="entry name" value="TrkA_N"/>
    <property type="match status" value="1"/>
</dbReference>
<feature type="transmembrane region" description="Helical" evidence="11">
    <location>
        <begin position="74"/>
        <end position="92"/>
    </location>
</feature>
<keyword evidence="8" id="KW-0406">Ion transport</keyword>
<evidence type="ECO:0000256" key="7">
    <source>
        <dbReference type="ARBA" id="ARBA00022989"/>
    </source>
</evidence>
<evidence type="ECO:0000256" key="11">
    <source>
        <dbReference type="SAM" id="Phobius"/>
    </source>
</evidence>
<keyword evidence="7 11" id="KW-1133">Transmembrane helix</keyword>
<dbReference type="PANTHER" id="PTHR46157:SF4">
    <property type="entry name" value="K(+) EFFLUX ANTIPORTER 3, CHLOROPLASTIC"/>
    <property type="match status" value="1"/>
</dbReference>
<evidence type="ECO:0000313" key="14">
    <source>
        <dbReference type="Proteomes" id="UP001404104"/>
    </source>
</evidence>
<feature type="compositionally biased region" description="Polar residues" evidence="10">
    <location>
        <begin position="598"/>
        <end position="608"/>
    </location>
</feature>
<dbReference type="InterPro" id="IPR036291">
    <property type="entry name" value="NAD(P)-bd_dom_sf"/>
</dbReference>
<keyword evidence="2" id="KW-0813">Transport</keyword>
<feature type="transmembrane region" description="Helical" evidence="11">
    <location>
        <begin position="136"/>
        <end position="157"/>
    </location>
</feature>
<protein>
    <submittedName>
        <fullName evidence="13">Cation:proton antiporter</fullName>
    </submittedName>
</protein>
<dbReference type="PROSITE" id="PS51201">
    <property type="entry name" value="RCK_N"/>
    <property type="match status" value="1"/>
</dbReference>
<sequence>MAAPLLNSGFSDALVILGAAGIVIPAFARFRISPVIGFILVGLLVGPSGLGTFVDRYPWLYYFTISDAHSIEPFAEFGITMLLFSIGLELSLKRLWAMRALVFGTGAAQLLVSGVLIGLGLYFYEQVAINVTTFGFAGAAALGIALALSSTALVLPIAGTTSPVGRSAFSMLLFEDLALVPIIFVLAALAPSSAGDGLSNVLGVLGRGALTVAIIFVGGRLLLPKLFAQAARTKSPELFLAASLLVVIAASLATTAAGLSPIVGALLAGLLIAETDYHNEVEVITAPFKGLALGVFLITVGMSLDIRMIAENWVGLFAAIAGVIAIKTAVTFLLLKLSGIRNGVAAETGLLMASPSETTLIVLGTAAQASLISATTASFWQTVTAIGLTITPLLSQLGKRVSRGIERRASGDPADTEIPAEGPGTVVIGFGRVGQMVADMLKVHNQPFIAVEADIDVVASARRDGYPVIFGDVARSELVDRLNLGRAKALILTMDDPVLSVHLTRRVRGWVPGLTIVARARDVHHAAQLYQAGATDAVPETLESSLQLSEAVLVDLGVAVGPVIASIHEKRDELRQEIRASAEMDRDPRLKRLRGRTNGPSTLGENIA</sequence>